<reference evidence="9 10" key="1">
    <citation type="submission" date="2017-02" db="EMBL/GenBank/DDBJ databases">
        <title>Bacillus pseudomycoides isolate FSL K6-0042.</title>
        <authorList>
            <person name="Kovac J."/>
        </authorList>
    </citation>
    <scope>NUCLEOTIDE SEQUENCE [LARGE SCALE GENOMIC DNA]</scope>
    <source>
        <strain evidence="9 10">FSL K6-0042</strain>
    </source>
</reference>
<dbReference type="RefSeq" id="WP_088094497.1">
    <property type="nucleotide sequence ID" value="NZ_JBEUTC010000315.1"/>
</dbReference>
<proteinExistence type="inferred from homology"/>
<feature type="domain" description="SSD" evidence="8">
    <location>
        <begin position="217"/>
        <end position="345"/>
    </location>
</feature>
<feature type="transmembrane region" description="Helical" evidence="7">
    <location>
        <begin position="249"/>
        <end position="270"/>
    </location>
</feature>
<dbReference type="EMBL" id="MWPX01000041">
    <property type="protein sequence ID" value="OUM46561.1"/>
    <property type="molecule type" value="Genomic_DNA"/>
</dbReference>
<organism evidence="9 10">
    <name type="scientific">Bacillus pseudomycoides</name>
    <dbReference type="NCBI Taxonomy" id="64104"/>
    <lineage>
        <taxon>Bacteria</taxon>
        <taxon>Bacillati</taxon>
        <taxon>Bacillota</taxon>
        <taxon>Bacilli</taxon>
        <taxon>Bacillales</taxon>
        <taxon>Bacillaceae</taxon>
        <taxon>Bacillus</taxon>
        <taxon>Bacillus cereus group</taxon>
    </lineage>
</organism>
<evidence type="ECO:0000259" key="8">
    <source>
        <dbReference type="PROSITE" id="PS50156"/>
    </source>
</evidence>
<dbReference type="AlphaFoldDB" id="A0A1Y3MCH3"/>
<feature type="domain" description="SSD" evidence="8">
    <location>
        <begin position="574"/>
        <end position="700"/>
    </location>
</feature>
<name>A0A1Y3MCH3_9BACI</name>
<feature type="transmembrane region" description="Helical" evidence="7">
    <location>
        <begin position="380"/>
        <end position="400"/>
    </location>
</feature>
<evidence type="ECO:0000256" key="4">
    <source>
        <dbReference type="ARBA" id="ARBA00022692"/>
    </source>
</evidence>
<keyword evidence="6 7" id="KW-0472">Membrane</keyword>
<comment type="caution">
    <text evidence="9">The sequence shown here is derived from an EMBL/GenBank/DDBJ whole genome shotgun (WGS) entry which is preliminary data.</text>
</comment>
<accession>A0A1Y3MCH3</accession>
<evidence type="ECO:0000256" key="1">
    <source>
        <dbReference type="ARBA" id="ARBA00004651"/>
    </source>
</evidence>
<evidence type="ECO:0000256" key="6">
    <source>
        <dbReference type="ARBA" id="ARBA00023136"/>
    </source>
</evidence>
<dbReference type="PANTHER" id="PTHR33406:SF6">
    <property type="entry name" value="MEMBRANE PROTEIN YDGH-RELATED"/>
    <property type="match status" value="1"/>
</dbReference>
<gene>
    <name evidence="9" type="ORF">BW425_22990</name>
</gene>
<dbReference type="InterPro" id="IPR004869">
    <property type="entry name" value="MMPL_dom"/>
</dbReference>
<feature type="transmembrane region" description="Helical" evidence="7">
    <location>
        <begin position="291"/>
        <end position="314"/>
    </location>
</feature>
<dbReference type="Pfam" id="PF03176">
    <property type="entry name" value="MMPL"/>
    <property type="match status" value="2"/>
</dbReference>
<dbReference type="Gene3D" id="1.20.1640.10">
    <property type="entry name" value="Multidrug efflux transporter AcrB transmembrane domain"/>
    <property type="match status" value="2"/>
</dbReference>
<comment type="similarity">
    <text evidence="2">Belongs to the resistance-nodulation-cell division (RND) (TC 2.A.6) family. MmpL subfamily.</text>
</comment>
<sequence>MLKWLQSTTDFASSKKGAKIIVVSWIIIMLVLTGVSKPAKKYANNVSGDGIPESAASLQAEKQVEKYFPNDEGLPAIIVFDQKEEMKEEQLHSIQGMAEKLEGKKIKHVEKIVPISEMPVQMLKGFLSEDKTSFILPVTMTSNLEVEEIHNTVKQMKKELKQELPSNMEAKITGPAGIAADTLEIFKNADVVLLLSTIGLIFVLLIMIYRSPLLAVIPLIAAIIVYQVIDRTLGLFGEFGLEIKSQSLSIMSILLFAALTDYALFIFARYKEELQKREDKYESMKQAMRRVGEPIFFSGSTVLASMLMLFFAVYNGYRNFAPLFSIALVVIILGGITLLPALFTLFGRKAFWPFIPKVGQQKEKHVIWKKVSHAVVSRPYIIGGAVAVFLIVCSMNIFQIKYSFNLLKSFPDNLESRQGYELIEKKYSPGQLAPITVVVNKEGKLSNEEIVQFVEKLDKQKGVEGLNPSIETIKKNTSQLLSEDGKAAKVQLILKDQPYSLQAMDTIQSLQSKESEFVKDGHVYFAGETAKQADLHDINNHDTTLIVVLISILIFILLGIQTKSLIAPIYMIGTILLSYCAALGLSMFLFQHLFGYTDMSYRIPLYTFVFLVALGVDYNIMLVSRIREEATHHSLRTAIENGLTATGGVISSAGIILAATFAVLTTQPLLELFMFGFVVALGVIIDTFFVRTLLVPAIMFLLKKWSLWPQKMK</sequence>
<dbReference type="SUPFAM" id="SSF82866">
    <property type="entry name" value="Multidrug efflux transporter AcrB transmembrane domain"/>
    <property type="match status" value="2"/>
</dbReference>
<feature type="transmembrane region" description="Helical" evidence="7">
    <location>
        <begin position="603"/>
        <end position="622"/>
    </location>
</feature>
<dbReference type="InterPro" id="IPR000731">
    <property type="entry name" value="SSD"/>
</dbReference>
<feature type="transmembrane region" description="Helical" evidence="7">
    <location>
        <begin position="320"/>
        <end position="347"/>
    </location>
</feature>
<protein>
    <submittedName>
        <fullName evidence="9">MMPL domain-containing protein</fullName>
    </submittedName>
</protein>
<comment type="subcellular location">
    <subcellularLocation>
        <location evidence="1">Cell membrane</location>
        <topology evidence="1">Multi-pass membrane protein</topology>
    </subcellularLocation>
</comment>
<evidence type="ECO:0000313" key="10">
    <source>
        <dbReference type="Proteomes" id="UP000195321"/>
    </source>
</evidence>
<evidence type="ECO:0000256" key="3">
    <source>
        <dbReference type="ARBA" id="ARBA00022475"/>
    </source>
</evidence>
<evidence type="ECO:0000313" key="9">
    <source>
        <dbReference type="EMBL" id="OUM46561.1"/>
    </source>
</evidence>
<evidence type="ECO:0000256" key="2">
    <source>
        <dbReference type="ARBA" id="ARBA00010157"/>
    </source>
</evidence>
<dbReference type="GO" id="GO:0005886">
    <property type="term" value="C:plasma membrane"/>
    <property type="evidence" value="ECO:0007669"/>
    <property type="project" value="UniProtKB-SubCell"/>
</dbReference>
<keyword evidence="3" id="KW-1003">Cell membrane</keyword>
<evidence type="ECO:0000256" key="7">
    <source>
        <dbReference type="SAM" id="Phobius"/>
    </source>
</evidence>
<feature type="transmembrane region" description="Helical" evidence="7">
    <location>
        <begin position="643"/>
        <end position="666"/>
    </location>
</feature>
<dbReference type="Proteomes" id="UP000195321">
    <property type="component" value="Unassembled WGS sequence"/>
</dbReference>
<feature type="transmembrane region" description="Helical" evidence="7">
    <location>
        <begin position="672"/>
        <end position="702"/>
    </location>
</feature>
<evidence type="ECO:0000256" key="5">
    <source>
        <dbReference type="ARBA" id="ARBA00022989"/>
    </source>
</evidence>
<feature type="transmembrane region" description="Helical" evidence="7">
    <location>
        <begin position="20"/>
        <end position="39"/>
    </location>
</feature>
<feature type="transmembrane region" description="Helical" evidence="7">
    <location>
        <begin position="543"/>
        <end position="560"/>
    </location>
</feature>
<keyword evidence="4 7" id="KW-0812">Transmembrane</keyword>
<feature type="transmembrane region" description="Helical" evidence="7">
    <location>
        <begin position="191"/>
        <end position="208"/>
    </location>
</feature>
<dbReference type="InterPro" id="IPR050545">
    <property type="entry name" value="Mycobact_MmpL"/>
</dbReference>
<dbReference type="PROSITE" id="PS50156">
    <property type="entry name" value="SSD"/>
    <property type="match status" value="2"/>
</dbReference>
<feature type="transmembrane region" description="Helical" evidence="7">
    <location>
        <begin position="567"/>
        <end position="591"/>
    </location>
</feature>
<keyword evidence="5 7" id="KW-1133">Transmembrane helix</keyword>
<dbReference type="PANTHER" id="PTHR33406">
    <property type="entry name" value="MEMBRANE PROTEIN MJ1562-RELATED"/>
    <property type="match status" value="1"/>
</dbReference>